<protein>
    <submittedName>
        <fullName evidence="1">Uncharacterized protein</fullName>
    </submittedName>
</protein>
<proteinExistence type="predicted"/>
<name>A0A0A9HAX6_ARUDO</name>
<sequence length="53" mass="6020">MESCDGFMYSFSLFLCHAFEEVVTTSSCDRARTHLLCCTRYVAFLGELARGML</sequence>
<reference evidence="1" key="1">
    <citation type="submission" date="2014-09" db="EMBL/GenBank/DDBJ databases">
        <authorList>
            <person name="Magalhaes I.L.F."/>
            <person name="Oliveira U."/>
            <person name="Santos F.R."/>
            <person name="Vidigal T.H.D.A."/>
            <person name="Brescovit A.D."/>
            <person name="Santos A.J."/>
        </authorList>
    </citation>
    <scope>NUCLEOTIDE SEQUENCE</scope>
    <source>
        <tissue evidence="1">Shoot tissue taken approximately 20 cm above the soil surface</tissue>
    </source>
</reference>
<reference evidence="1" key="2">
    <citation type="journal article" date="2015" name="Data Brief">
        <title>Shoot transcriptome of the giant reed, Arundo donax.</title>
        <authorList>
            <person name="Barrero R.A."/>
            <person name="Guerrero F.D."/>
            <person name="Moolhuijzen P."/>
            <person name="Goolsby J.A."/>
            <person name="Tidwell J."/>
            <person name="Bellgard S.E."/>
            <person name="Bellgard M.I."/>
        </authorList>
    </citation>
    <scope>NUCLEOTIDE SEQUENCE</scope>
    <source>
        <tissue evidence="1">Shoot tissue taken approximately 20 cm above the soil surface</tissue>
    </source>
</reference>
<organism evidence="1">
    <name type="scientific">Arundo donax</name>
    <name type="common">Giant reed</name>
    <name type="synonym">Donax arundinaceus</name>
    <dbReference type="NCBI Taxonomy" id="35708"/>
    <lineage>
        <taxon>Eukaryota</taxon>
        <taxon>Viridiplantae</taxon>
        <taxon>Streptophyta</taxon>
        <taxon>Embryophyta</taxon>
        <taxon>Tracheophyta</taxon>
        <taxon>Spermatophyta</taxon>
        <taxon>Magnoliopsida</taxon>
        <taxon>Liliopsida</taxon>
        <taxon>Poales</taxon>
        <taxon>Poaceae</taxon>
        <taxon>PACMAD clade</taxon>
        <taxon>Arundinoideae</taxon>
        <taxon>Arundineae</taxon>
        <taxon>Arundo</taxon>
    </lineage>
</organism>
<dbReference type="EMBL" id="GBRH01164932">
    <property type="protein sequence ID" value="JAE32964.1"/>
    <property type="molecule type" value="Transcribed_RNA"/>
</dbReference>
<dbReference type="AlphaFoldDB" id="A0A0A9HAX6"/>
<evidence type="ECO:0000313" key="1">
    <source>
        <dbReference type="EMBL" id="JAE32964.1"/>
    </source>
</evidence>
<accession>A0A0A9HAX6</accession>